<dbReference type="PANTHER" id="PTHR46401:SF2">
    <property type="entry name" value="GLYCOSYLTRANSFERASE WBBK-RELATED"/>
    <property type="match status" value="1"/>
</dbReference>
<dbReference type="SUPFAM" id="SSF53756">
    <property type="entry name" value="UDP-Glycosyltransferase/glycogen phosphorylase"/>
    <property type="match status" value="1"/>
</dbReference>
<evidence type="ECO:0000256" key="1">
    <source>
        <dbReference type="ARBA" id="ARBA00022679"/>
    </source>
</evidence>
<dbReference type="Proteomes" id="UP001597201">
    <property type="component" value="Unassembled WGS sequence"/>
</dbReference>
<dbReference type="EMBL" id="JBHTMY010000002">
    <property type="protein sequence ID" value="MFD1314869.1"/>
    <property type="molecule type" value="Genomic_DNA"/>
</dbReference>
<keyword evidence="3" id="KW-0328">Glycosyltransferase</keyword>
<dbReference type="PANTHER" id="PTHR46401">
    <property type="entry name" value="GLYCOSYLTRANSFERASE WBBK-RELATED"/>
    <property type="match status" value="1"/>
</dbReference>
<gene>
    <name evidence="3" type="ORF">ACFQ39_04525</name>
</gene>
<proteinExistence type="predicted"/>
<evidence type="ECO:0000259" key="2">
    <source>
        <dbReference type="Pfam" id="PF00534"/>
    </source>
</evidence>
<dbReference type="RefSeq" id="WP_377176795.1">
    <property type="nucleotide sequence ID" value="NZ_JBHTMY010000002.1"/>
</dbReference>
<dbReference type="InterPro" id="IPR001296">
    <property type="entry name" value="Glyco_trans_1"/>
</dbReference>
<reference evidence="4" key="1">
    <citation type="journal article" date="2019" name="Int. J. Syst. Evol. Microbiol.">
        <title>The Global Catalogue of Microorganisms (GCM) 10K type strain sequencing project: providing services to taxonomists for standard genome sequencing and annotation.</title>
        <authorList>
            <consortium name="The Broad Institute Genomics Platform"/>
            <consortium name="The Broad Institute Genome Sequencing Center for Infectious Disease"/>
            <person name="Wu L."/>
            <person name="Ma J."/>
        </authorList>
    </citation>
    <scope>NUCLEOTIDE SEQUENCE [LARGE SCALE GENOMIC DNA]</scope>
    <source>
        <strain evidence="4">CCUG 61485</strain>
    </source>
</reference>
<keyword evidence="1 3" id="KW-0808">Transferase</keyword>
<dbReference type="GO" id="GO:0016757">
    <property type="term" value="F:glycosyltransferase activity"/>
    <property type="evidence" value="ECO:0007669"/>
    <property type="project" value="UniProtKB-KW"/>
</dbReference>
<feature type="domain" description="Glycosyl transferase family 1" evidence="2">
    <location>
        <begin position="186"/>
        <end position="346"/>
    </location>
</feature>
<keyword evidence="4" id="KW-1185">Reference proteome</keyword>
<protein>
    <submittedName>
        <fullName evidence="3">Glycosyltransferase</fullName>
        <ecNumber evidence="3">2.4.-.-</ecNumber>
    </submittedName>
</protein>
<organism evidence="3 4">
    <name type="scientific">Namhaeicola litoreus</name>
    <dbReference type="NCBI Taxonomy" id="1052145"/>
    <lineage>
        <taxon>Bacteria</taxon>
        <taxon>Pseudomonadati</taxon>
        <taxon>Bacteroidota</taxon>
        <taxon>Flavobacteriia</taxon>
        <taxon>Flavobacteriales</taxon>
        <taxon>Flavobacteriaceae</taxon>
        <taxon>Namhaeicola</taxon>
    </lineage>
</organism>
<accession>A0ABW3Y2A2</accession>
<evidence type="ECO:0000313" key="4">
    <source>
        <dbReference type="Proteomes" id="UP001597201"/>
    </source>
</evidence>
<dbReference type="Pfam" id="PF00534">
    <property type="entry name" value="Glycos_transf_1"/>
    <property type="match status" value="1"/>
</dbReference>
<comment type="caution">
    <text evidence="3">The sequence shown here is derived from an EMBL/GenBank/DDBJ whole genome shotgun (WGS) entry which is preliminary data.</text>
</comment>
<sequence length="368" mass="42844">MPKIIVSVSNDLSTDQRLKKVCETLQKSGFEIVLVGRKLPNSMALVRSYQTIRINNFFNKGFLFYAEFNLRLFFKLMKLNGDILLSNDLDTLLPNYIVSKLNTNKLVYDSHEIFTEVPELNNRPFVKRFWLKLEQRLLPRLTFMYTVNSQLAHYFSNKYHIPVDIVLNVPNRIDQIHSDQSFVDKVKAGKKMLIIQGRGLNIDRGLEESVLMMKYLDGCILYIIGDGDVISKIRKMIKDQELQDKVILLPTMNYDELIKYTSIADLGLTLDKPTCLNYEWSLPNKLFDYIQCRVPILASNRKLVSEIVLKHDIGMVVNSFDPEYLSTQVSHIFANEKLSQQWRANLEKIAPNYTWENQEKKLVQIFTS</sequence>
<name>A0ABW3Y2A2_9FLAO</name>
<evidence type="ECO:0000313" key="3">
    <source>
        <dbReference type="EMBL" id="MFD1314869.1"/>
    </source>
</evidence>
<dbReference type="EC" id="2.4.-.-" evidence="3"/>
<dbReference type="Gene3D" id="3.40.50.2000">
    <property type="entry name" value="Glycogen Phosphorylase B"/>
    <property type="match status" value="2"/>
</dbReference>